<dbReference type="PROSITE" id="PS51916">
    <property type="entry name" value="DEUBAD"/>
    <property type="match status" value="1"/>
</dbReference>
<dbReference type="AlphaFoldDB" id="A0A7I8LJW4"/>
<dbReference type="InterPro" id="IPR024867">
    <property type="entry name" value="NFRKB"/>
</dbReference>
<protein>
    <recommendedName>
        <fullName evidence="4">DEUBAD domain-containing protein</fullName>
    </recommendedName>
</protein>
<evidence type="ECO:0000259" key="4">
    <source>
        <dbReference type="PROSITE" id="PS51916"/>
    </source>
</evidence>
<name>A0A7I8LJW4_SPIIN</name>
<feature type="compositionally biased region" description="Low complexity" evidence="3">
    <location>
        <begin position="232"/>
        <end position="243"/>
    </location>
</feature>
<feature type="region of interest" description="Disordered" evidence="3">
    <location>
        <begin position="224"/>
        <end position="244"/>
    </location>
</feature>
<reference evidence="5" key="1">
    <citation type="submission" date="2020-02" db="EMBL/GenBank/DDBJ databases">
        <authorList>
            <person name="Scholz U."/>
            <person name="Mascher M."/>
            <person name="Fiebig A."/>
        </authorList>
    </citation>
    <scope>NUCLEOTIDE SEQUENCE</scope>
</reference>
<evidence type="ECO:0000256" key="2">
    <source>
        <dbReference type="ARBA" id="ARBA00023242"/>
    </source>
</evidence>
<gene>
    <name evidence="5" type="ORF">SI8410_16020233</name>
</gene>
<feature type="compositionally biased region" description="Basic and acidic residues" evidence="3">
    <location>
        <begin position="466"/>
        <end position="478"/>
    </location>
</feature>
<organism evidence="5 6">
    <name type="scientific">Spirodela intermedia</name>
    <name type="common">Intermediate duckweed</name>
    <dbReference type="NCBI Taxonomy" id="51605"/>
    <lineage>
        <taxon>Eukaryota</taxon>
        <taxon>Viridiplantae</taxon>
        <taxon>Streptophyta</taxon>
        <taxon>Embryophyta</taxon>
        <taxon>Tracheophyta</taxon>
        <taxon>Spermatophyta</taxon>
        <taxon>Magnoliopsida</taxon>
        <taxon>Liliopsida</taxon>
        <taxon>Araceae</taxon>
        <taxon>Lemnoideae</taxon>
        <taxon>Spirodela</taxon>
    </lineage>
</organism>
<keyword evidence="2" id="KW-0539">Nucleus</keyword>
<dbReference type="GO" id="GO:0031011">
    <property type="term" value="C:Ino80 complex"/>
    <property type="evidence" value="ECO:0007669"/>
    <property type="project" value="InterPro"/>
</dbReference>
<sequence length="559" mass="63511">MGIVKVNVRRKEGDHYVQQSSPIAAIHDHEHAERIIPERKHFDDSEVDFEVADVDCELIKIRDQICSVPYDLYDLANLKEVLSLETWNSCLSEEERFSLTAYLPNVDQETFWLTIRELLGGEDVFFGSPLDVFFQRLKGGLYSPRVSQSREALQFVHRCGHYHSLRLYHEKMAQTFISMQKAWRECLPSTTAEERIDIWNRQKAPAKPVYMVDLNALPADEEAPLAGDRNMSSPPLSKKTTSSADDRVIRDTQFSPAIYGGSAASFPRMKPKGVLKIRSASRISEPGTTNQSLPCDSWGKLRMQPKGVLKIRPRSDPLLKPWDPMPVESSGFPAFSFSPQQSVFDLTNICNESPLPYQRYKYGPFSESGELPLLVRESLNRDAGPFSDLPRRKLRKVGFHSEEEGHFFPLKNLRKSQVDPHKLDDIGDQWAMGLPLSSKEERTPMPSLASGTLQKISAVDTEDSEAFDRPEHRRRENSGKVPLKMPSDPPLTYQRKKGPSKHTVLKPLRYQPAGTADLKMGLAKGGDRNRMEETKSMKIKLKMWNAPDNQYKQGLLNSL</sequence>
<proteinExistence type="predicted"/>
<dbReference type="EMBL" id="LR746279">
    <property type="protein sequence ID" value="CAA7409555.1"/>
    <property type="molecule type" value="Genomic_DNA"/>
</dbReference>
<dbReference type="Proteomes" id="UP000663760">
    <property type="component" value="Chromosome 16"/>
</dbReference>
<dbReference type="PANTHER" id="PTHR13052:SF3">
    <property type="entry name" value="NUCLEAR FACTOR RELATED TO KAPPA-B-BINDING PROTEIN"/>
    <property type="match status" value="1"/>
</dbReference>
<feature type="region of interest" description="Disordered" evidence="3">
    <location>
        <begin position="456"/>
        <end position="501"/>
    </location>
</feature>
<comment type="subcellular location">
    <subcellularLocation>
        <location evidence="1">Nucleus</location>
    </subcellularLocation>
</comment>
<dbReference type="InterPro" id="IPR044867">
    <property type="entry name" value="DEUBAD_dom"/>
</dbReference>
<feature type="domain" description="DEUBAD" evidence="4">
    <location>
        <begin position="69"/>
        <end position="182"/>
    </location>
</feature>
<accession>A0A7I8LJW4</accession>
<evidence type="ECO:0000256" key="1">
    <source>
        <dbReference type="ARBA" id="ARBA00004123"/>
    </source>
</evidence>
<evidence type="ECO:0000313" key="5">
    <source>
        <dbReference type="EMBL" id="CAA7409555.1"/>
    </source>
</evidence>
<evidence type="ECO:0000256" key="3">
    <source>
        <dbReference type="SAM" id="MobiDB-lite"/>
    </source>
</evidence>
<dbReference type="CDD" id="cd21865">
    <property type="entry name" value="DEUBAD_NFRKB"/>
    <property type="match status" value="1"/>
</dbReference>
<evidence type="ECO:0000313" key="6">
    <source>
        <dbReference type="Proteomes" id="UP000663760"/>
    </source>
</evidence>
<keyword evidence="6" id="KW-1185">Reference proteome</keyword>
<dbReference type="PANTHER" id="PTHR13052">
    <property type="entry name" value="NFRKB-RELATED"/>
    <property type="match status" value="1"/>
</dbReference>
<dbReference type="OrthoDB" id="1938996at2759"/>